<name>A0A4Y7SJ30_COPMI</name>
<reference evidence="2 3" key="1">
    <citation type="journal article" date="2019" name="Nat. Ecol. Evol.">
        <title>Megaphylogeny resolves global patterns of mushroom evolution.</title>
        <authorList>
            <person name="Varga T."/>
            <person name="Krizsan K."/>
            <person name="Foldi C."/>
            <person name="Dima B."/>
            <person name="Sanchez-Garcia M."/>
            <person name="Sanchez-Ramirez S."/>
            <person name="Szollosi G.J."/>
            <person name="Szarkandi J.G."/>
            <person name="Papp V."/>
            <person name="Albert L."/>
            <person name="Andreopoulos W."/>
            <person name="Angelini C."/>
            <person name="Antonin V."/>
            <person name="Barry K.W."/>
            <person name="Bougher N.L."/>
            <person name="Buchanan P."/>
            <person name="Buyck B."/>
            <person name="Bense V."/>
            <person name="Catcheside P."/>
            <person name="Chovatia M."/>
            <person name="Cooper J."/>
            <person name="Damon W."/>
            <person name="Desjardin D."/>
            <person name="Finy P."/>
            <person name="Geml J."/>
            <person name="Haridas S."/>
            <person name="Hughes K."/>
            <person name="Justo A."/>
            <person name="Karasinski D."/>
            <person name="Kautmanova I."/>
            <person name="Kiss B."/>
            <person name="Kocsube S."/>
            <person name="Kotiranta H."/>
            <person name="LaButti K.M."/>
            <person name="Lechner B.E."/>
            <person name="Liimatainen K."/>
            <person name="Lipzen A."/>
            <person name="Lukacs Z."/>
            <person name="Mihaltcheva S."/>
            <person name="Morgado L.N."/>
            <person name="Niskanen T."/>
            <person name="Noordeloos M.E."/>
            <person name="Ohm R.A."/>
            <person name="Ortiz-Santana B."/>
            <person name="Ovrebo C."/>
            <person name="Racz N."/>
            <person name="Riley R."/>
            <person name="Savchenko A."/>
            <person name="Shiryaev A."/>
            <person name="Soop K."/>
            <person name="Spirin V."/>
            <person name="Szebenyi C."/>
            <person name="Tomsovsky M."/>
            <person name="Tulloss R.E."/>
            <person name="Uehling J."/>
            <person name="Grigoriev I.V."/>
            <person name="Vagvolgyi C."/>
            <person name="Papp T."/>
            <person name="Martin F.M."/>
            <person name="Miettinen O."/>
            <person name="Hibbett D.S."/>
            <person name="Nagy L.G."/>
        </authorList>
    </citation>
    <scope>NUCLEOTIDE SEQUENCE [LARGE SCALE GENOMIC DNA]</scope>
    <source>
        <strain evidence="2 3">FP101781</strain>
    </source>
</reference>
<proteinExistence type="predicted"/>
<dbReference type="InterPro" id="IPR029071">
    <property type="entry name" value="Ubiquitin-like_domsf"/>
</dbReference>
<comment type="caution">
    <text evidence="2">The sequence shown here is derived from an EMBL/GenBank/DDBJ whole genome shotgun (WGS) entry which is preliminary data.</text>
</comment>
<protein>
    <recommendedName>
        <fullName evidence="1">Ubiquitin-like domain-containing protein</fullName>
    </recommendedName>
</protein>
<dbReference type="InterPro" id="IPR050158">
    <property type="entry name" value="Ubiquitin_ubiquitin-like"/>
</dbReference>
<dbReference type="SUPFAM" id="SSF54236">
    <property type="entry name" value="Ubiquitin-like"/>
    <property type="match status" value="3"/>
</dbReference>
<dbReference type="Proteomes" id="UP000298030">
    <property type="component" value="Unassembled WGS sequence"/>
</dbReference>
<feature type="domain" description="Ubiquitin-like" evidence="1">
    <location>
        <begin position="177"/>
        <end position="204"/>
    </location>
</feature>
<feature type="domain" description="Ubiquitin-like" evidence="1">
    <location>
        <begin position="1"/>
        <end position="82"/>
    </location>
</feature>
<dbReference type="AlphaFoldDB" id="A0A4Y7SJ30"/>
<keyword evidence="3" id="KW-1185">Reference proteome</keyword>
<dbReference type="EMBL" id="QPFP01000100">
    <property type="protein sequence ID" value="TEB21863.1"/>
    <property type="molecule type" value="Genomic_DNA"/>
</dbReference>
<organism evidence="2 3">
    <name type="scientific">Coprinellus micaceus</name>
    <name type="common">Glistening ink-cap mushroom</name>
    <name type="synonym">Coprinus micaceus</name>
    <dbReference type="NCBI Taxonomy" id="71717"/>
    <lineage>
        <taxon>Eukaryota</taxon>
        <taxon>Fungi</taxon>
        <taxon>Dikarya</taxon>
        <taxon>Basidiomycota</taxon>
        <taxon>Agaricomycotina</taxon>
        <taxon>Agaricomycetes</taxon>
        <taxon>Agaricomycetidae</taxon>
        <taxon>Agaricales</taxon>
        <taxon>Agaricineae</taxon>
        <taxon>Psathyrellaceae</taxon>
        <taxon>Coprinellus</taxon>
    </lineage>
</organism>
<dbReference type="Pfam" id="PF00240">
    <property type="entry name" value="ubiquitin"/>
    <property type="match status" value="3"/>
</dbReference>
<sequence length="219" mass="24240">MQIFVETLTGKPAVLESDVVDCKESTLLLVLRLRGGMQIFVETLTGKPAVLESDVVDCAMASPDQQRLIFAGKQLKDDRALSGHPSRRIRPFASSCVFVVVCRSSSRPSPVSPPSLNRMSLTVSRRRSKAMASPDQQRLIFAGKQLKDDRALSGHPSRRIRPFASSCVFVVTGRASPDQQRLIFVGKHLEDNRTVSGHYIQKESVASALSFPVRHWLAR</sequence>
<accession>A0A4Y7SJ30</accession>
<dbReference type="InterPro" id="IPR000626">
    <property type="entry name" value="Ubiquitin-like_dom"/>
</dbReference>
<gene>
    <name evidence="2" type="ORF">FA13DRAFT_1757411</name>
</gene>
<dbReference type="Gene3D" id="3.10.20.90">
    <property type="entry name" value="Phosphatidylinositol 3-kinase Catalytic Subunit, Chain A, domain 1"/>
    <property type="match status" value="3"/>
</dbReference>
<evidence type="ECO:0000259" key="1">
    <source>
        <dbReference type="PROSITE" id="PS50053"/>
    </source>
</evidence>
<evidence type="ECO:0000313" key="2">
    <source>
        <dbReference type="EMBL" id="TEB21863.1"/>
    </source>
</evidence>
<dbReference type="PROSITE" id="PS50053">
    <property type="entry name" value="UBIQUITIN_2"/>
    <property type="match status" value="3"/>
</dbReference>
<evidence type="ECO:0000313" key="3">
    <source>
        <dbReference type="Proteomes" id="UP000298030"/>
    </source>
</evidence>
<dbReference type="STRING" id="71717.A0A4Y7SJ30"/>
<dbReference type="OrthoDB" id="428577at2759"/>
<dbReference type="PANTHER" id="PTHR10666">
    <property type="entry name" value="UBIQUITIN"/>
    <property type="match status" value="1"/>
</dbReference>
<feature type="domain" description="Ubiquitin-like" evidence="1">
    <location>
        <begin position="134"/>
        <end position="153"/>
    </location>
</feature>